<organism evidence="1">
    <name type="scientific">Pithovirus LCDPAC01</name>
    <dbReference type="NCBI Taxonomy" id="2506600"/>
    <lineage>
        <taxon>Viruses</taxon>
        <taxon>Pithoviruses</taxon>
    </lineage>
</organism>
<gene>
    <name evidence="1" type="ORF">LCDPAC01_00740</name>
</gene>
<accession>A0A481YQ92</accession>
<evidence type="ECO:0000313" key="1">
    <source>
        <dbReference type="EMBL" id="QBK84593.1"/>
    </source>
</evidence>
<name>A0A481YQ92_9VIRU</name>
<sequence length="120" mass="13820">MSDQKLGDAKAKGMKALFDKITVLEQKINSLEIRVTPVIVDYKEKESKINKVVADFVNAKLMKANGSYTLEKDMVTAFVKYSNDRGYNTDPRHLKKLIIIHNIIYVNVKPERFYRDVVIV</sequence>
<dbReference type="EMBL" id="MK500280">
    <property type="protein sequence ID" value="QBK84593.1"/>
    <property type="molecule type" value="Genomic_DNA"/>
</dbReference>
<protein>
    <submittedName>
        <fullName evidence="1">Uncharacterized protein</fullName>
    </submittedName>
</protein>
<proteinExistence type="predicted"/>
<reference evidence="1" key="1">
    <citation type="journal article" date="2019" name="MBio">
        <title>Virus Genomes from Deep Sea Sediments Expand the Ocean Megavirome and Support Independent Origins of Viral Gigantism.</title>
        <authorList>
            <person name="Backstrom D."/>
            <person name="Yutin N."/>
            <person name="Jorgensen S.L."/>
            <person name="Dharamshi J."/>
            <person name="Homa F."/>
            <person name="Zaremba-Niedwiedzka K."/>
            <person name="Spang A."/>
            <person name="Wolf Y.I."/>
            <person name="Koonin E.V."/>
            <person name="Ettema T.J."/>
        </authorList>
    </citation>
    <scope>NUCLEOTIDE SEQUENCE</scope>
</reference>